<evidence type="ECO:0000313" key="4">
    <source>
        <dbReference type="EMBL" id="EGC17501.1"/>
    </source>
</evidence>
<dbReference type="PANTHER" id="PTHR30121">
    <property type="entry name" value="UNCHARACTERIZED PROTEIN YJGR-RELATED"/>
    <property type="match status" value="1"/>
</dbReference>
<dbReference type="HOGENOM" id="CLU_008341_3_1_4"/>
<evidence type="ECO:0000313" key="5">
    <source>
        <dbReference type="Proteomes" id="UP000004088"/>
    </source>
</evidence>
<dbReference type="InterPro" id="IPR027417">
    <property type="entry name" value="P-loop_NTPase"/>
</dbReference>
<dbReference type="GO" id="GO:0005524">
    <property type="term" value="F:ATP binding"/>
    <property type="evidence" value="ECO:0007669"/>
    <property type="project" value="InterPro"/>
</dbReference>
<feature type="domain" description="CagE TrbE VirB component of type IV transporter system central" evidence="3">
    <location>
        <begin position="215"/>
        <end position="406"/>
    </location>
</feature>
<proteinExistence type="inferred from homology"/>
<keyword evidence="5" id="KW-1185">Reference proteome</keyword>
<dbReference type="InterPro" id="IPR018145">
    <property type="entry name" value="CagE_TrbE_VirB_cntrl_dom"/>
</dbReference>
<dbReference type="Gene3D" id="3.40.50.300">
    <property type="entry name" value="P-loop containing nucleotide triphosphate hydrolases"/>
    <property type="match status" value="1"/>
</dbReference>
<evidence type="ECO:0000256" key="1">
    <source>
        <dbReference type="ARBA" id="ARBA00006512"/>
    </source>
</evidence>
<gene>
    <name evidence="4" type="ORF">HMPREF9098_0827</name>
</gene>
<sequence length="851" mass="96506">MNISELLRQTLIKQPAQQNYLPRVSRHVAEHIVHLEEGYFAFVLRLDGIAFEGVNDNHLVNAFIQLKTLFNTVGKQYGNRLGLWTTLQRQRIELKRRYRFKENFCQQFADHYVRQFTASDYYENLFYISGCLKYEDFDDGLQEAKDLVDIMVKSLQMYDPHILGTYQMEDDESIPVFSKQPVQPNQESENNREYLDKETDDFSSSRKPEKSYSADDGVVYSEIYQFFGTLINGGCREHIPLTPTAAYIAIPSADLYFGSDILEIRHPQGRKFATLWDLKDFGTSKVKVFANILTLPCEYTLTQSFVFTDNAEMQHDINKKVSELEGGLDFATDQHDELRLGKGELAAGRMMFGDYSAALTVYGNSPKRAQQNGTEVFTAFLTSGGYRFVQARGSMKSTFFSQWPGYRQRPRIIPKTTTNLATVFGMHTYSQGKSWGNPIGDGSPVMPLKTLSNTLFNLSLHYSKLDQNNLGEQIAGHTLIMGATGTGKTTLETAILAFMMRFDPYLFALDLDRGLEIFIRAVGGTYFTVAEGEPSGLNPFQLPDTPANRMFLYKLVEQCADGATADEMRQIKLAVDTLFSVGFAQRNFSVLLENIPYSADADSLRTRLGRWCRSEDGIYAWCLDNDSNRFDPDEFYRIGLDVTSILKPDYAPTGPVLAYLFYLKEMMAERVAEQGSLLATVVAEFWYAASYEVTADLMKKTLKTGRKLGEYMILDTQSPEDAIACPIFSAIVQQTPTKIFLPNPDAEYDGYKSCGLSDKEFGELVTKAIESRTFLVKQSKQSAFCLLDLYGFDDELAVLSGTMENVEILHRVMEECGSENPDVWYRPFTEAVGHSKRKKRERKTVAEEVKM</sequence>
<dbReference type="RefSeq" id="WP_003782131.1">
    <property type="nucleotide sequence ID" value="NZ_GL870929.1"/>
</dbReference>
<dbReference type="Proteomes" id="UP000004088">
    <property type="component" value="Unassembled WGS sequence"/>
</dbReference>
<comment type="caution">
    <text evidence="4">The sequence shown here is derived from an EMBL/GenBank/DDBJ whole genome shotgun (WGS) entry which is preliminary data.</text>
</comment>
<dbReference type="SUPFAM" id="SSF52540">
    <property type="entry name" value="P-loop containing nucleoside triphosphate hydrolases"/>
    <property type="match status" value="1"/>
</dbReference>
<dbReference type="PANTHER" id="PTHR30121:SF6">
    <property type="entry name" value="SLR6007 PROTEIN"/>
    <property type="match status" value="1"/>
</dbReference>
<feature type="compositionally biased region" description="Basic and acidic residues" evidence="2">
    <location>
        <begin position="203"/>
        <end position="212"/>
    </location>
</feature>
<dbReference type="InterPro" id="IPR051162">
    <property type="entry name" value="T4SS_component"/>
</dbReference>
<dbReference type="AlphaFoldDB" id="F0EY93"/>
<feature type="region of interest" description="Disordered" evidence="2">
    <location>
        <begin position="178"/>
        <end position="212"/>
    </location>
</feature>
<dbReference type="Pfam" id="PF03135">
    <property type="entry name" value="CagE_TrbE_VirB"/>
    <property type="match status" value="1"/>
</dbReference>
<comment type="similarity">
    <text evidence="1">Belongs to the TrbE/VirB4 family.</text>
</comment>
<reference evidence="4 5" key="1">
    <citation type="submission" date="2011-01" db="EMBL/GenBank/DDBJ databases">
        <authorList>
            <person name="Muzny D."/>
            <person name="Qin X."/>
            <person name="Deng J."/>
            <person name="Jiang H."/>
            <person name="Liu Y."/>
            <person name="Qu J."/>
            <person name="Song X.-Z."/>
            <person name="Zhang L."/>
            <person name="Thornton R."/>
            <person name="Coyle M."/>
            <person name="Francisco L."/>
            <person name="Jackson L."/>
            <person name="Javaid M."/>
            <person name="Korchina V."/>
            <person name="Kovar C."/>
            <person name="Mata R."/>
            <person name="Mathew T."/>
            <person name="Ngo R."/>
            <person name="Nguyen L."/>
            <person name="Nguyen N."/>
            <person name="Okwuonu G."/>
            <person name="Ongeri F."/>
            <person name="Pham C."/>
            <person name="Simmons D."/>
            <person name="Wilczek-Boney K."/>
            <person name="Hale W."/>
            <person name="Jakkamsetti A."/>
            <person name="Pham P."/>
            <person name="Ruth R."/>
            <person name="San Lucas F."/>
            <person name="Warren J."/>
            <person name="Zhang J."/>
            <person name="Zhao Z."/>
            <person name="Zhou C."/>
            <person name="Zhu D."/>
            <person name="Lee S."/>
            <person name="Bess C."/>
            <person name="Blankenburg K."/>
            <person name="Forbes L."/>
            <person name="Fu Q."/>
            <person name="Gubbala S."/>
            <person name="Hirani K."/>
            <person name="Jayaseelan J.C."/>
            <person name="Lara F."/>
            <person name="Munidasa M."/>
            <person name="Palculict T."/>
            <person name="Patil S."/>
            <person name="Pu L.-L."/>
            <person name="Saada N."/>
            <person name="Tang L."/>
            <person name="Weissenberger G."/>
            <person name="Zhu Y."/>
            <person name="Hemphill L."/>
            <person name="Shang Y."/>
            <person name="Youmans B."/>
            <person name="Ayvaz T."/>
            <person name="Ross M."/>
            <person name="Santibanez J."/>
            <person name="Aqrawi P."/>
            <person name="Gross S."/>
            <person name="Joshi V."/>
            <person name="Fowler G."/>
            <person name="Nazareth L."/>
            <person name="Reid J."/>
            <person name="Worley K."/>
            <person name="Petrosino J."/>
            <person name="Highlander S."/>
            <person name="Gibbs R."/>
        </authorList>
    </citation>
    <scope>NUCLEOTIDE SEQUENCE [LARGE SCALE GENOMIC DNA]</scope>
    <source>
        <strain evidence="4 5">ATCC 33394</strain>
    </source>
</reference>
<dbReference type="EMBL" id="AEWV01000015">
    <property type="protein sequence ID" value="EGC17501.1"/>
    <property type="molecule type" value="Genomic_DNA"/>
</dbReference>
<evidence type="ECO:0000256" key="2">
    <source>
        <dbReference type="SAM" id="MobiDB-lite"/>
    </source>
</evidence>
<dbReference type="STRING" id="888741.HMPREF9098_0827"/>
<name>F0EY93_9NEIS</name>
<evidence type="ECO:0000259" key="3">
    <source>
        <dbReference type="Pfam" id="PF03135"/>
    </source>
</evidence>
<protein>
    <submittedName>
        <fullName evidence="4">Type IV secretion/conjugal transfer ATPase, VirB4 family</fullName>
    </submittedName>
</protein>
<organism evidence="4 5">
    <name type="scientific">Kingella denitrificans ATCC 33394</name>
    <dbReference type="NCBI Taxonomy" id="888741"/>
    <lineage>
        <taxon>Bacteria</taxon>
        <taxon>Pseudomonadati</taxon>
        <taxon>Pseudomonadota</taxon>
        <taxon>Betaproteobacteria</taxon>
        <taxon>Neisseriales</taxon>
        <taxon>Neisseriaceae</taxon>
        <taxon>Kingella</taxon>
    </lineage>
</organism>
<accession>F0EY93</accession>